<dbReference type="AlphaFoldDB" id="X0ZLM7"/>
<accession>X0ZLM7</accession>
<protein>
    <submittedName>
        <fullName evidence="1">Uncharacterized protein</fullName>
    </submittedName>
</protein>
<sequence>LSQSLILELVYTILEFKDITQAYFPQWAFNEVIQEDKWVFGRRLDSYVALYSSEPQEWEDKILLTSKGKKNVYIVELGSVDQYGSFTNFTSSILAATVNVKHLSVGYSVEYVSPTQGLIKVAWDGPMTVKNTPVDLGSYARFENEYCSQDFNTLKTTIRYGTMTLDLDFENATRTYIQL</sequence>
<feature type="non-terminal residue" evidence="1">
    <location>
        <position position="1"/>
    </location>
</feature>
<comment type="caution">
    <text evidence="1">The sequence shown here is derived from an EMBL/GenBank/DDBJ whole genome shotgun (WGS) entry which is preliminary data.</text>
</comment>
<dbReference type="EMBL" id="BART01007659">
    <property type="protein sequence ID" value="GAG61298.1"/>
    <property type="molecule type" value="Genomic_DNA"/>
</dbReference>
<organism evidence="1">
    <name type="scientific">marine sediment metagenome</name>
    <dbReference type="NCBI Taxonomy" id="412755"/>
    <lineage>
        <taxon>unclassified sequences</taxon>
        <taxon>metagenomes</taxon>
        <taxon>ecological metagenomes</taxon>
    </lineage>
</organism>
<evidence type="ECO:0000313" key="1">
    <source>
        <dbReference type="EMBL" id="GAG61298.1"/>
    </source>
</evidence>
<name>X0ZLM7_9ZZZZ</name>
<reference evidence="1" key="1">
    <citation type="journal article" date="2014" name="Front. Microbiol.">
        <title>High frequency of phylogenetically diverse reductive dehalogenase-homologous genes in deep subseafloor sedimentary metagenomes.</title>
        <authorList>
            <person name="Kawai M."/>
            <person name="Futagami T."/>
            <person name="Toyoda A."/>
            <person name="Takaki Y."/>
            <person name="Nishi S."/>
            <person name="Hori S."/>
            <person name="Arai W."/>
            <person name="Tsubouchi T."/>
            <person name="Morono Y."/>
            <person name="Uchiyama I."/>
            <person name="Ito T."/>
            <person name="Fujiyama A."/>
            <person name="Inagaki F."/>
            <person name="Takami H."/>
        </authorList>
    </citation>
    <scope>NUCLEOTIDE SEQUENCE</scope>
    <source>
        <strain evidence="1">Expedition CK06-06</strain>
    </source>
</reference>
<gene>
    <name evidence="1" type="ORF">S01H4_17395</name>
</gene>
<proteinExistence type="predicted"/>